<organism evidence="1 2">
    <name type="scientific">Eumeta variegata</name>
    <name type="common">Bagworm moth</name>
    <name type="synonym">Eumeta japonica</name>
    <dbReference type="NCBI Taxonomy" id="151549"/>
    <lineage>
        <taxon>Eukaryota</taxon>
        <taxon>Metazoa</taxon>
        <taxon>Ecdysozoa</taxon>
        <taxon>Arthropoda</taxon>
        <taxon>Hexapoda</taxon>
        <taxon>Insecta</taxon>
        <taxon>Pterygota</taxon>
        <taxon>Neoptera</taxon>
        <taxon>Endopterygota</taxon>
        <taxon>Lepidoptera</taxon>
        <taxon>Glossata</taxon>
        <taxon>Ditrysia</taxon>
        <taxon>Tineoidea</taxon>
        <taxon>Psychidae</taxon>
        <taxon>Oiketicinae</taxon>
        <taxon>Eumeta</taxon>
    </lineage>
</organism>
<dbReference type="AlphaFoldDB" id="A0A4C1TGI0"/>
<evidence type="ECO:0000313" key="1">
    <source>
        <dbReference type="EMBL" id="GBP12527.1"/>
    </source>
</evidence>
<evidence type="ECO:0000313" key="2">
    <source>
        <dbReference type="Proteomes" id="UP000299102"/>
    </source>
</evidence>
<reference evidence="1 2" key="1">
    <citation type="journal article" date="2019" name="Commun. Biol.">
        <title>The bagworm genome reveals a unique fibroin gene that provides high tensile strength.</title>
        <authorList>
            <person name="Kono N."/>
            <person name="Nakamura H."/>
            <person name="Ohtoshi R."/>
            <person name="Tomita M."/>
            <person name="Numata K."/>
            <person name="Arakawa K."/>
        </authorList>
    </citation>
    <scope>NUCLEOTIDE SEQUENCE [LARGE SCALE GENOMIC DNA]</scope>
</reference>
<sequence>MFSKLLTDYSKQKARKKEQWTRLNLHLSITRSNDFNGKVRYITRPNRTAADVSANSSSLSFRQSGVPCTTSSDSLRAGVLAFGRLSSPAGRGRAVLAFRNTARYTLRPRAVRRDRSFPTLAPAGDSPFLRRFMPTRFRFKFVRYFRRV</sequence>
<dbReference type="Proteomes" id="UP000299102">
    <property type="component" value="Unassembled WGS sequence"/>
</dbReference>
<gene>
    <name evidence="1" type="ORF">EVAR_10201_1</name>
</gene>
<keyword evidence="2" id="KW-1185">Reference proteome</keyword>
<dbReference type="EMBL" id="BGZK01000052">
    <property type="protein sequence ID" value="GBP12527.1"/>
    <property type="molecule type" value="Genomic_DNA"/>
</dbReference>
<name>A0A4C1TGI0_EUMVA</name>
<comment type="caution">
    <text evidence="1">The sequence shown here is derived from an EMBL/GenBank/DDBJ whole genome shotgun (WGS) entry which is preliminary data.</text>
</comment>
<accession>A0A4C1TGI0</accession>
<protein>
    <submittedName>
        <fullName evidence="1">Uncharacterized protein</fullName>
    </submittedName>
</protein>
<proteinExistence type="predicted"/>